<proteinExistence type="predicted"/>
<dbReference type="AlphaFoldDB" id="A0A1Q9D2B1"/>
<feature type="region of interest" description="Disordered" evidence="1">
    <location>
        <begin position="107"/>
        <end position="252"/>
    </location>
</feature>
<feature type="compositionally biased region" description="Basic and acidic residues" evidence="1">
    <location>
        <begin position="181"/>
        <end position="197"/>
    </location>
</feature>
<accession>A0A1Q9D2B1</accession>
<dbReference type="Proteomes" id="UP000186817">
    <property type="component" value="Unassembled WGS sequence"/>
</dbReference>
<feature type="compositionally biased region" description="Basic residues" evidence="1">
    <location>
        <begin position="108"/>
        <end position="121"/>
    </location>
</feature>
<dbReference type="OrthoDB" id="10348470at2759"/>
<name>A0A1Q9D2B1_SYMMI</name>
<evidence type="ECO:0000256" key="1">
    <source>
        <dbReference type="SAM" id="MobiDB-lite"/>
    </source>
</evidence>
<comment type="caution">
    <text evidence="2">The sequence shown here is derived from an EMBL/GenBank/DDBJ whole genome shotgun (WGS) entry which is preliminary data.</text>
</comment>
<gene>
    <name evidence="2" type="ORF">AK812_SmicGene29238</name>
</gene>
<keyword evidence="3" id="KW-1185">Reference proteome</keyword>
<reference evidence="2 3" key="1">
    <citation type="submission" date="2016-02" db="EMBL/GenBank/DDBJ databases">
        <title>Genome analysis of coral dinoflagellate symbionts highlights evolutionary adaptations to a symbiotic lifestyle.</title>
        <authorList>
            <person name="Aranda M."/>
            <person name="Li Y."/>
            <person name="Liew Y.J."/>
            <person name="Baumgarten S."/>
            <person name="Simakov O."/>
            <person name="Wilson M."/>
            <person name="Piel J."/>
            <person name="Ashoor H."/>
            <person name="Bougouffa S."/>
            <person name="Bajic V.B."/>
            <person name="Ryu T."/>
            <person name="Ravasi T."/>
            <person name="Bayer T."/>
            <person name="Micklem G."/>
            <person name="Kim H."/>
            <person name="Bhak J."/>
            <person name="Lajeunesse T.C."/>
            <person name="Voolstra C.R."/>
        </authorList>
    </citation>
    <scope>NUCLEOTIDE SEQUENCE [LARGE SCALE GENOMIC DNA]</scope>
    <source>
        <strain evidence="2 3">CCMP2467</strain>
    </source>
</reference>
<protein>
    <submittedName>
        <fullName evidence="2">Uncharacterized protein</fullName>
    </submittedName>
</protein>
<feature type="compositionally biased region" description="Low complexity" evidence="1">
    <location>
        <begin position="160"/>
        <end position="172"/>
    </location>
</feature>
<evidence type="ECO:0000313" key="3">
    <source>
        <dbReference type="Proteomes" id="UP000186817"/>
    </source>
</evidence>
<feature type="compositionally biased region" description="Basic and acidic residues" evidence="1">
    <location>
        <begin position="122"/>
        <end position="137"/>
    </location>
</feature>
<organism evidence="2 3">
    <name type="scientific">Symbiodinium microadriaticum</name>
    <name type="common">Dinoflagellate</name>
    <name type="synonym">Zooxanthella microadriatica</name>
    <dbReference type="NCBI Taxonomy" id="2951"/>
    <lineage>
        <taxon>Eukaryota</taxon>
        <taxon>Sar</taxon>
        <taxon>Alveolata</taxon>
        <taxon>Dinophyceae</taxon>
        <taxon>Suessiales</taxon>
        <taxon>Symbiodiniaceae</taxon>
        <taxon>Symbiodinium</taxon>
    </lineage>
</organism>
<evidence type="ECO:0000313" key="2">
    <source>
        <dbReference type="EMBL" id="OLP89317.1"/>
    </source>
</evidence>
<dbReference type="EMBL" id="LSRX01000767">
    <property type="protein sequence ID" value="OLP89317.1"/>
    <property type="molecule type" value="Genomic_DNA"/>
</dbReference>
<sequence>MSYCAAKNSRYSVTERSISLVASAHTFDPSLGDFMSTFTAGGCVALGPRMALDAVNLGEQGVSSLAANQHEVRMPLERNQDSDDLLSSEEVIQDLALLDILNYQHRGDKTKKHHKSKKKRKEKSDDEKPETPEHPPRQGETARGVDPRSVGAAPAVGPFTASTSSSARGSATMGEQALYHQAREKRREVEDLGKGEVYRPMPQLRHWVPGTTRPAEPSEPPRRGAGQKGGKPPRERLAQKVMKLTAQMDKPQ</sequence>